<protein>
    <submittedName>
        <fullName evidence="2">Putative metallophosphoesterase YhaO</fullName>
    </submittedName>
</protein>
<evidence type="ECO:0000256" key="1">
    <source>
        <dbReference type="ARBA" id="ARBA00022801"/>
    </source>
</evidence>
<accession>A0A6N2ZF51</accession>
<organism evidence="2">
    <name type="scientific">Veillonella parvula</name>
    <name type="common">Staphylococcus parvulus</name>
    <dbReference type="NCBI Taxonomy" id="29466"/>
    <lineage>
        <taxon>Bacteria</taxon>
        <taxon>Bacillati</taxon>
        <taxon>Bacillota</taxon>
        <taxon>Negativicutes</taxon>
        <taxon>Veillonellales</taxon>
        <taxon>Veillonellaceae</taxon>
        <taxon>Veillonella</taxon>
    </lineage>
</organism>
<dbReference type="Gene3D" id="3.60.21.10">
    <property type="match status" value="1"/>
</dbReference>
<dbReference type="InterPro" id="IPR014576">
    <property type="entry name" value="Pesterase_YhaO"/>
</dbReference>
<dbReference type="InterPro" id="IPR029052">
    <property type="entry name" value="Metallo-depent_PP-like"/>
</dbReference>
<sequence length="423" mass="47690">MQPFRFIHCGDLHLGAPFQYATGISSAVDRAVSEATYVALDKIIDTVITEHVHAVVIAGDIYNSEDHNLEAQVRFVRSMYRLAEHRIDVYMVQGNHDPAESWKAQLQMPDNVHIFSSEQVQRFPLIVNNIEIGGVYGISCGHGNESDNYARQYRAFERDEFSLAVMHGTVGSSVGSENHNVTGPCNLTDLTEAAMDYWALGHIHKSQVLSEEPLVVYAGNSQGLHRKEHGPKGCYLVSVSHNGHCDLRFIDTCAVRFEEIKIDIAGMQNETDFLEILRRKKENLRKQHKKNILLSIVLSGTGPLHRLCTQEGIRKLWLQESQNEEKGKSIFVMPYRITSNTRPSINLVERRLLTDVVGDYLRAYDDMVDGDAIQTARQIMADRPEFKRLGAYADLLSDELLARALKRCEIEGVTVLMGANDEH</sequence>
<dbReference type="InterPro" id="IPR004843">
    <property type="entry name" value="Calcineurin-like_PHP"/>
</dbReference>
<dbReference type="EMBL" id="CACRUG010000005">
    <property type="protein sequence ID" value="VYT78225.1"/>
    <property type="molecule type" value="Genomic_DNA"/>
</dbReference>
<dbReference type="RefSeq" id="WP_156697099.1">
    <property type="nucleotide sequence ID" value="NZ_CACRUG010000005.1"/>
</dbReference>
<name>A0A6N2ZF51_VEIPA</name>
<proteinExistence type="predicted"/>
<reference evidence="2" key="1">
    <citation type="submission" date="2019-11" db="EMBL/GenBank/DDBJ databases">
        <authorList>
            <person name="Feng L."/>
        </authorList>
    </citation>
    <scope>NUCLEOTIDE SEQUENCE</scope>
    <source>
        <strain evidence="2">VparvulaLFYP99</strain>
    </source>
</reference>
<gene>
    <name evidence="2" type="primary">yhaO</name>
    <name evidence="2" type="ORF">VPLFYP99_01180</name>
</gene>
<dbReference type="PANTHER" id="PTHR30337:SF7">
    <property type="entry name" value="PHOSPHOESTERASE"/>
    <property type="match status" value="1"/>
</dbReference>
<dbReference type="InterPro" id="IPR050535">
    <property type="entry name" value="DNA_Repair-Maintenance_Comp"/>
</dbReference>
<evidence type="ECO:0000313" key="2">
    <source>
        <dbReference type="EMBL" id="VYT78225.1"/>
    </source>
</evidence>
<dbReference type="SUPFAM" id="SSF56300">
    <property type="entry name" value="Metallo-dependent phosphatases"/>
    <property type="match status" value="1"/>
</dbReference>
<dbReference type="GO" id="GO:0016787">
    <property type="term" value="F:hydrolase activity"/>
    <property type="evidence" value="ECO:0007669"/>
    <property type="project" value="UniProtKB-KW"/>
</dbReference>
<dbReference type="Pfam" id="PF00149">
    <property type="entry name" value="Metallophos"/>
    <property type="match status" value="1"/>
</dbReference>
<dbReference type="PIRSF" id="PIRSF033091">
    <property type="entry name" value="Pesterase_YhaO"/>
    <property type="match status" value="1"/>
</dbReference>
<keyword evidence="1" id="KW-0378">Hydrolase</keyword>
<dbReference type="CDD" id="cd00840">
    <property type="entry name" value="MPP_Mre11_N"/>
    <property type="match status" value="1"/>
</dbReference>
<dbReference type="PANTHER" id="PTHR30337">
    <property type="entry name" value="COMPONENT OF ATP-DEPENDENT DSDNA EXONUCLEASE"/>
    <property type="match status" value="1"/>
</dbReference>
<dbReference type="InterPro" id="IPR041796">
    <property type="entry name" value="Mre11_N"/>
</dbReference>
<dbReference type="AlphaFoldDB" id="A0A6N2ZF51"/>